<feature type="compositionally biased region" description="Acidic residues" evidence="2">
    <location>
        <begin position="720"/>
        <end position="730"/>
    </location>
</feature>
<sequence>MSRSSQLPNLDKIFKDDEEHDFTPTGGSNLAAIFGASQQLDGRDIQQSQVQKNSSNSGKSTPKLTPQNKTEVIIAKAVHAYKLQDGQYSLIGKVGIALTGNLATQTYLLILYKNKQNHISVVTLTPNFSYDVKENNYVSYYDGNNENWSILFENSESSIEFSREICLSKYYLQTKPMDTVYYENLTPKNNNEAAADDDNILLNYFLITSISQPLQIKDKPLQSMTVQVSSYDTWEKTLAGVTKGTKRLLVLPPSKQLTLGPGFPMTKDIAMEIEIVDIIKSEEESIPSPKLPVPGGKAALISRMAKMGQSILPKVSTTDSEDTEDEIQIKSPRKIKNSSVESIQDTKKSSETIIEESSPDASITSGGMMMKNFTGSNVLGSHGAVIPAGRTYSPSWPSNTPIYERYVSTADGTFPVQTTLAHQMMPIDPNINIFLSETRTQNSEIRMGINKVADNVQKLLDKFHLIEIKNAEQPTNEKALETTLKMILSLNSEKNHLKNDNNLIDEKNCTASSTESLQLQEKIKLLEDELRITKNNLNECKSKLEHIVTVKSELITDKLEMQKKIDKLETQLSDTHTSVSNYLLNIKEANDLTLKYQNKNQELEDKIKALEVEKKLLENNDKSSEKDTTAEVKSIMNKTYQTLVNKYTEEFYPRDFIKSTIANTIKEITLQVLMDEKKNKKIADKDFALPEFNHQSSGSETNIILDSQDGPPPIPPMDLDVNDDNEDLLP</sequence>
<reference evidence="3 4" key="1">
    <citation type="submission" date="2020-08" db="EMBL/GenBank/DDBJ databases">
        <title>Aphidius gifuensis genome sequencing and assembly.</title>
        <authorList>
            <person name="Du Z."/>
        </authorList>
    </citation>
    <scope>NUCLEOTIDE SEQUENCE [LARGE SCALE GENOMIC DNA]</scope>
    <source>
        <strain evidence="3">YNYX2018</strain>
        <tissue evidence="3">Adults</tissue>
    </source>
</reference>
<feature type="compositionally biased region" description="Polar residues" evidence="2">
    <location>
        <begin position="693"/>
        <end position="705"/>
    </location>
</feature>
<dbReference type="Proteomes" id="UP000639338">
    <property type="component" value="Unassembled WGS sequence"/>
</dbReference>
<feature type="region of interest" description="Disordered" evidence="2">
    <location>
        <begin position="314"/>
        <end position="366"/>
    </location>
</feature>
<keyword evidence="1" id="KW-0175">Coiled coil</keyword>
<dbReference type="EMBL" id="JACMRX010000001">
    <property type="protein sequence ID" value="KAF7997232.1"/>
    <property type="molecule type" value="Genomic_DNA"/>
</dbReference>
<feature type="region of interest" description="Disordered" evidence="2">
    <location>
        <begin position="1"/>
        <end position="27"/>
    </location>
</feature>
<feature type="region of interest" description="Disordered" evidence="2">
    <location>
        <begin position="691"/>
        <end position="730"/>
    </location>
</feature>
<feature type="compositionally biased region" description="Low complexity" evidence="2">
    <location>
        <begin position="46"/>
        <end position="60"/>
    </location>
</feature>
<dbReference type="PANTHER" id="PTHR44927">
    <property type="entry name" value="FK506-BINDING PROTEIN 15"/>
    <property type="match status" value="1"/>
</dbReference>
<proteinExistence type="predicted"/>
<accession>A0A835CV95</accession>
<feature type="region of interest" description="Disordered" evidence="2">
    <location>
        <begin position="44"/>
        <end position="65"/>
    </location>
</feature>
<dbReference type="OrthoDB" id="5842926at2759"/>
<evidence type="ECO:0000256" key="1">
    <source>
        <dbReference type="SAM" id="Coils"/>
    </source>
</evidence>
<name>A0A835CV95_APHGI</name>
<evidence type="ECO:0008006" key="5">
    <source>
        <dbReference type="Google" id="ProtNLM"/>
    </source>
</evidence>
<evidence type="ECO:0000256" key="2">
    <source>
        <dbReference type="SAM" id="MobiDB-lite"/>
    </source>
</evidence>
<feature type="coiled-coil region" evidence="1">
    <location>
        <begin position="516"/>
        <end position="627"/>
    </location>
</feature>
<dbReference type="AlphaFoldDB" id="A0A835CV95"/>
<comment type="caution">
    <text evidence="3">The sequence shown here is derived from an EMBL/GenBank/DDBJ whole genome shotgun (WGS) entry which is preliminary data.</text>
</comment>
<keyword evidence="4" id="KW-1185">Reference proteome</keyword>
<evidence type="ECO:0000313" key="3">
    <source>
        <dbReference type="EMBL" id="KAF7997232.1"/>
    </source>
</evidence>
<dbReference type="PANTHER" id="PTHR44927:SF1">
    <property type="entry name" value="FK506-BINDING PROTEIN 15"/>
    <property type="match status" value="1"/>
</dbReference>
<evidence type="ECO:0000313" key="4">
    <source>
        <dbReference type="Proteomes" id="UP000639338"/>
    </source>
</evidence>
<gene>
    <name evidence="3" type="ORF">HCN44_005509</name>
</gene>
<organism evidence="3 4">
    <name type="scientific">Aphidius gifuensis</name>
    <name type="common">Parasitoid wasp</name>
    <dbReference type="NCBI Taxonomy" id="684658"/>
    <lineage>
        <taxon>Eukaryota</taxon>
        <taxon>Metazoa</taxon>
        <taxon>Ecdysozoa</taxon>
        <taxon>Arthropoda</taxon>
        <taxon>Hexapoda</taxon>
        <taxon>Insecta</taxon>
        <taxon>Pterygota</taxon>
        <taxon>Neoptera</taxon>
        <taxon>Endopterygota</taxon>
        <taxon>Hymenoptera</taxon>
        <taxon>Apocrita</taxon>
        <taxon>Ichneumonoidea</taxon>
        <taxon>Braconidae</taxon>
        <taxon>Aphidiinae</taxon>
        <taxon>Aphidius</taxon>
    </lineage>
</organism>
<protein>
    <recommendedName>
        <fullName evidence="5">FK506-binding protein 15</fullName>
    </recommendedName>
</protein>